<evidence type="ECO:0000313" key="2">
    <source>
        <dbReference type="EMBL" id="KKO00812.1"/>
    </source>
</evidence>
<keyword evidence="1" id="KW-1133">Transmembrane helix</keyword>
<protein>
    <submittedName>
        <fullName evidence="2">Uncharacterized protein</fullName>
    </submittedName>
</protein>
<evidence type="ECO:0000256" key="1">
    <source>
        <dbReference type="SAM" id="Phobius"/>
    </source>
</evidence>
<keyword evidence="1" id="KW-0812">Transmembrane</keyword>
<organism evidence="2">
    <name type="scientific">marine sediment metagenome</name>
    <dbReference type="NCBI Taxonomy" id="412755"/>
    <lineage>
        <taxon>unclassified sequences</taxon>
        <taxon>metagenomes</taxon>
        <taxon>ecological metagenomes</taxon>
    </lineage>
</organism>
<keyword evidence="1" id="KW-0472">Membrane</keyword>
<dbReference type="EMBL" id="LAZR01000038">
    <property type="protein sequence ID" value="KKO00812.1"/>
    <property type="molecule type" value="Genomic_DNA"/>
</dbReference>
<reference evidence="2" key="1">
    <citation type="journal article" date="2015" name="Nature">
        <title>Complex archaea that bridge the gap between prokaryotes and eukaryotes.</title>
        <authorList>
            <person name="Spang A."/>
            <person name="Saw J.H."/>
            <person name="Jorgensen S.L."/>
            <person name="Zaremba-Niedzwiedzka K."/>
            <person name="Martijn J."/>
            <person name="Lind A.E."/>
            <person name="van Eijk R."/>
            <person name="Schleper C."/>
            <person name="Guy L."/>
            <person name="Ettema T.J."/>
        </authorList>
    </citation>
    <scope>NUCLEOTIDE SEQUENCE</scope>
</reference>
<dbReference type="AlphaFoldDB" id="A0A0F9XN76"/>
<name>A0A0F9XN76_9ZZZZ</name>
<feature type="transmembrane region" description="Helical" evidence="1">
    <location>
        <begin position="12"/>
        <end position="31"/>
    </location>
</feature>
<sequence>MKSYKRPWYKLKRTWIILFFLVFMGLFISTLPPELSRNISYLTKAYSEPEICEGALSIAKTDPTVLKLLGNLEPLGSLDMLNGSVGYSQSGDSVRITIDVKGDKHIENIRSKMDVLAEKINDKWEYISINIRIKKPEELKQTIPILKK</sequence>
<comment type="caution">
    <text evidence="2">The sequence shown here is derived from an EMBL/GenBank/DDBJ whole genome shotgun (WGS) entry which is preliminary data.</text>
</comment>
<accession>A0A0F9XN76</accession>
<proteinExistence type="predicted"/>
<gene>
    <name evidence="2" type="ORF">LCGC14_0122180</name>
</gene>